<keyword evidence="6" id="KW-1185">Reference proteome</keyword>
<dbReference type="EMBL" id="CP002304">
    <property type="protein sequence ID" value="ADQ14630.1"/>
    <property type="molecule type" value="Genomic_DNA"/>
</dbReference>
<sequence>MSIKKWLKEVSSTVEEVNKIDKRYYKKYDIKQGLRNADGTGVVVGFTKIGSVHGYTKCDGKKIPTEGRLFYRDIEIGELIEKTGKFGYESIIYLLLFGELPGKRNLRDFNAILDRFRKLPPHFTENTILKSPSNDIMNKLQRSILVLYSYDNNPDCLDIEKILLQSIKLIARFPTIISYGYQAKAHYFDNQSLYLHNPKKGIGTAANILHMIRADNKYSKLELDTLDLLLILHAEHGGGNNSAFATHVVSSSGTDTYSAVGAAVGSLKGPKHGGANLRVRAMIEDMKENIKDYGDEKEVKDYLIKILKGEVFDKKGLIYGMGHAVYTKSDPRAEILKEKSLELAKAKGRVEEFKLYNNIEKLTKEIFKEIRGEDTEICANVDLYSGFVYDLLNIPKELYTPLFATSRVASWCAHRIEQVVSDHKIIRPAYKSIKNEEKCNFEDIKR</sequence>
<evidence type="ECO:0000313" key="5">
    <source>
        <dbReference type="EMBL" id="ADQ14630.1"/>
    </source>
</evidence>
<evidence type="ECO:0000313" key="6">
    <source>
        <dbReference type="Proteomes" id="UP000007434"/>
    </source>
</evidence>
<reference evidence="5 6" key="2">
    <citation type="journal article" date="2011" name="J. Bacteriol.">
        <title>Complete Genome Sequence of the Haloalkaliphilic, Hydrogen Producing Halanaerobium hydrogenoformans.</title>
        <authorList>
            <person name="Brown S.D."/>
            <person name="Begemann M.B."/>
            <person name="Mormile M.R."/>
            <person name="Wall J.D."/>
            <person name="Han C.S."/>
            <person name="Goodwin L.A."/>
            <person name="Pitluck S."/>
            <person name="Land M.L."/>
            <person name="Hauser L.J."/>
            <person name="Elias D.A."/>
        </authorList>
    </citation>
    <scope>NUCLEOTIDE SEQUENCE [LARGE SCALE GENOMIC DNA]</scope>
    <source>
        <strain evidence="6">sapolanicus</strain>
    </source>
</reference>
<dbReference type="AlphaFoldDB" id="E4RK78"/>
<dbReference type="PRINTS" id="PR00143">
    <property type="entry name" value="CITRTSNTHASE"/>
</dbReference>
<dbReference type="GO" id="GO:0005829">
    <property type="term" value="C:cytosol"/>
    <property type="evidence" value="ECO:0007669"/>
    <property type="project" value="TreeGrafter"/>
</dbReference>
<reference evidence="5 6" key="1">
    <citation type="submission" date="2010-11" db="EMBL/GenBank/DDBJ databases">
        <title>Complete sequence of Halanaerobium sp. sapolanicus.</title>
        <authorList>
            <consortium name="US DOE Joint Genome Institute"/>
            <person name="Lucas S."/>
            <person name="Copeland A."/>
            <person name="Lapidus A."/>
            <person name="Cheng J.-F."/>
            <person name="Bruce D."/>
            <person name="Goodwin L."/>
            <person name="Pitluck S."/>
            <person name="Davenport K."/>
            <person name="Detter J.C."/>
            <person name="Han C."/>
            <person name="Tapia R."/>
            <person name="Land M."/>
            <person name="Hauser L."/>
            <person name="Jeffries C."/>
            <person name="Kyrpides N."/>
            <person name="Ivanova N."/>
            <person name="Mikhailova N."/>
            <person name="Begemann M.B."/>
            <person name="Mormile M.R."/>
            <person name="Wall J.D."/>
            <person name="Elias D.A."/>
            <person name="Woyke T."/>
        </authorList>
    </citation>
    <scope>NUCLEOTIDE SEQUENCE [LARGE SCALE GENOMIC DNA]</scope>
    <source>
        <strain evidence="6">sapolanicus</strain>
    </source>
</reference>
<dbReference type="OrthoDB" id="9800864at2"/>
<proteinExistence type="inferred from homology"/>
<protein>
    <recommendedName>
        <fullName evidence="3">citrate synthase (unknown stereospecificity)</fullName>
        <ecNumber evidence="3">2.3.3.16</ecNumber>
    </recommendedName>
</protein>
<dbReference type="EC" id="2.3.3.16" evidence="3"/>
<dbReference type="GO" id="GO:0005975">
    <property type="term" value="P:carbohydrate metabolic process"/>
    <property type="evidence" value="ECO:0007669"/>
    <property type="project" value="TreeGrafter"/>
</dbReference>
<dbReference type="GO" id="GO:0006099">
    <property type="term" value="P:tricarboxylic acid cycle"/>
    <property type="evidence" value="ECO:0007669"/>
    <property type="project" value="UniProtKB-UniPathway"/>
</dbReference>
<name>E4RK78_HALHG</name>
<dbReference type="InterPro" id="IPR036969">
    <property type="entry name" value="Citrate_synthase_sf"/>
</dbReference>
<dbReference type="eggNOG" id="COG0372">
    <property type="taxonomic scope" value="Bacteria"/>
</dbReference>
<dbReference type="PANTHER" id="PTHR11739">
    <property type="entry name" value="CITRATE SYNTHASE"/>
    <property type="match status" value="1"/>
</dbReference>
<dbReference type="STRING" id="656519.Halsa_1199"/>
<dbReference type="HOGENOM" id="CLU_025068_2_2_9"/>
<dbReference type="KEGG" id="has:Halsa_1199"/>
<dbReference type="SUPFAM" id="SSF48256">
    <property type="entry name" value="Citrate synthase"/>
    <property type="match status" value="1"/>
</dbReference>
<dbReference type="UniPathway" id="UPA00223"/>
<evidence type="ECO:0000256" key="2">
    <source>
        <dbReference type="ARBA" id="ARBA00010566"/>
    </source>
</evidence>
<dbReference type="Proteomes" id="UP000007434">
    <property type="component" value="Chromosome"/>
</dbReference>
<dbReference type="Gene3D" id="1.10.580.10">
    <property type="entry name" value="Citrate Synthase, domain 1"/>
    <property type="match status" value="1"/>
</dbReference>
<accession>E4RK78</accession>
<gene>
    <name evidence="5" type="ordered locus">Halsa_1199</name>
</gene>
<dbReference type="InterPro" id="IPR016143">
    <property type="entry name" value="Citrate_synth-like_sm_a-sub"/>
</dbReference>
<dbReference type="PANTHER" id="PTHR11739:SF4">
    <property type="entry name" value="CITRATE SYNTHASE, PEROXISOMAL"/>
    <property type="match status" value="1"/>
</dbReference>
<dbReference type="InterPro" id="IPR002020">
    <property type="entry name" value="Citrate_synthase"/>
</dbReference>
<keyword evidence="4" id="KW-0808">Transferase</keyword>
<organism evidence="5 6">
    <name type="scientific">Halanaerobium hydrogeniformans</name>
    <name type="common">Halanaerobium sp. (strain sapolanicus)</name>
    <dbReference type="NCBI Taxonomy" id="656519"/>
    <lineage>
        <taxon>Bacteria</taxon>
        <taxon>Bacillati</taxon>
        <taxon>Bacillota</taxon>
        <taxon>Clostridia</taxon>
        <taxon>Halanaerobiales</taxon>
        <taxon>Halanaerobiaceae</taxon>
        <taxon>Halanaerobium</taxon>
    </lineage>
</organism>
<dbReference type="Pfam" id="PF00285">
    <property type="entry name" value="Citrate_synt"/>
    <property type="match status" value="1"/>
</dbReference>
<comment type="pathway">
    <text evidence="1">Carbohydrate metabolism; tricarboxylic acid cycle.</text>
</comment>
<dbReference type="NCBIfam" id="NF010635">
    <property type="entry name" value="PRK14032.1"/>
    <property type="match status" value="1"/>
</dbReference>
<evidence type="ECO:0000256" key="1">
    <source>
        <dbReference type="ARBA" id="ARBA00005163"/>
    </source>
</evidence>
<evidence type="ECO:0000256" key="4">
    <source>
        <dbReference type="ARBA" id="ARBA00022679"/>
    </source>
</evidence>
<dbReference type="Gene3D" id="1.10.230.10">
    <property type="entry name" value="Cytochrome P450-Terp, domain 2"/>
    <property type="match status" value="1"/>
</dbReference>
<dbReference type="RefSeq" id="WP_013405712.1">
    <property type="nucleotide sequence ID" value="NC_014654.1"/>
</dbReference>
<comment type="similarity">
    <text evidence="2">Belongs to the citrate synthase family.</text>
</comment>
<evidence type="ECO:0000256" key="3">
    <source>
        <dbReference type="ARBA" id="ARBA00012972"/>
    </source>
</evidence>
<dbReference type="InterPro" id="IPR016142">
    <property type="entry name" value="Citrate_synth-like_lrg_a-sub"/>
</dbReference>
<dbReference type="GO" id="GO:0036440">
    <property type="term" value="F:citrate synthase activity"/>
    <property type="evidence" value="ECO:0007669"/>
    <property type="project" value="UniProtKB-EC"/>
</dbReference>